<feature type="region of interest" description="Disordered" evidence="5">
    <location>
        <begin position="1101"/>
        <end position="1125"/>
    </location>
</feature>
<dbReference type="Pfam" id="PF06283">
    <property type="entry name" value="ThuA"/>
    <property type="match status" value="1"/>
</dbReference>
<dbReference type="Gene3D" id="2.60.120.260">
    <property type="entry name" value="Galactose-binding domain-like"/>
    <property type="match status" value="1"/>
</dbReference>
<dbReference type="Pfam" id="PF23500">
    <property type="entry name" value="DUF7133"/>
    <property type="match status" value="1"/>
</dbReference>
<dbReference type="InterPro" id="IPR008979">
    <property type="entry name" value="Galactose-bd-like_sf"/>
</dbReference>
<feature type="domain" description="F5/8 type C" evidence="7">
    <location>
        <begin position="289"/>
        <end position="430"/>
    </location>
</feature>
<dbReference type="SUPFAM" id="SSF52317">
    <property type="entry name" value="Class I glutamine amidotransferase-like"/>
    <property type="match status" value="1"/>
</dbReference>
<evidence type="ECO:0000256" key="4">
    <source>
        <dbReference type="PROSITE-ProRule" id="PRU00433"/>
    </source>
</evidence>
<dbReference type="GO" id="GO:0046872">
    <property type="term" value="F:metal ion binding"/>
    <property type="evidence" value="ECO:0007669"/>
    <property type="project" value="UniProtKB-KW"/>
</dbReference>
<dbReference type="Gene3D" id="3.40.50.880">
    <property type="match status" value="1"/>
</dbReference>
<dbReference type="PANTHER" id="PTHR33546:SF1">
    <property type="entry name" value="LARGE, MULTIFUNCTIONAL SECRETED PROTEIN"/>
    <property type="match status" value="1"/>
</dbReference>
<accession>F0SRB6</accession>
<dbReference type="OrthoDB" id="2482121at2"/>
<evidence type="ECO:0000256" key="1">
    <source>
        <dbReference type="ARBA" id="ARBA00022617"/>
    </source>
</evidence>
<keyword evidence="6" id="KW-0732">Signal</keyword>
<evidence type="ECO:0000259" key="8">
    <source>
        <dbReference type="PROSITE" id="PS51007"/>
    </source>
</evidence>
<keyword evidence="10" id="KW-1185">Reference proteome</keyword>
<dbReference type="PROSITE" id="PS50022">
    <property type="entry name" value="FA58C_3"/>
    <property type="match status" value="1"/>
</dbReference>
<dbReference type="eggNOG" id="COG2010">
    <property type="taxonomic scope" value="Bacteria"/>
</dbReference>
<reference evidence="10" key="1">
    <citation type="submission" date="2011-02" db="EMBL/GenBank/DDBJ databases">
        <title>The complete genome of Planctomyces brasiliensis DSM 5305.</title>
        <authorList>
            <person name="Lucas S."/>
            <person name="Copeland A."/>
            <person name="Lapidus A."/>
            <person name="Bruce D."/>
            <person name="Goodwin L."/>
            <person name="Pitluck S."/>
            <person name="Kyrpides N."/>
            <person name="Mavromatis K."/>
            <person name="Pagani I."/>
            <person name="Ivanova N."/>
            <person name="Ovchinnikova G."/>
            <person name="Lu M."/>
            <person name="Detter J.C."/>
            <person name="Han C."/>
            <person name="Land M."/>
            <person name="Hauser L."/>
            <person name="Markowitz V."/>
            <person name="Cheng J.-F."/>
            <person name="Hugenholtz P."/>
            <person name="Woyke T."/>
            <person name="Wu D."/>
            <person name="Tindall B."/>
            <person name="Pomrenke H.G."/>
            <person name="Brambilla E."/>
            <person name="Klenk H.-P."/>
            <person name="Eisen J.A."/>
        </authorList>
    </citation>
    <scope>NUCLEOTIDE SEQUENCE [LARGE SCALE GENOMIC DNA]</scope>
    <source>
        <strain evidence="10">ATCC 49424 / DSM 5305 / JCM 21570 / IAM 15109 / NBRC 103401 / IFAM 1448</strain>
    </source>
</reference>
<dbReference type="InterPro" id="IPR009056">
    <property type="entry name" value="Cyt_c-like_dom"/>
</dbReference>
<dbReference type="InterPro" id="IPR016024">
    <property type="entry name" value="ARM-type_fold"/>
</dbReference>
<evidence type="ECO:0000256" key="5">
    <source>
        <dbReference type="SAM" id="MobiDB-lite"/>
    </source>
</evidence>
<feature type="signal peptide" evidence="6">
    <location>
        <begin position="1"/>
        <end position="25"/>
    </location>
</feature>
<dbReference type="RefSeq" id="WP_013631071.1">
    <property type="nucleotide sequence ID" value="NC_015174.1"/>
</dbReference>
<proteinExistence type="predicted"/>
<feature type="chain" id="PRO_5003260782" evidence="6">
    <location>
        <begin position="26"/>
        <end position="1289"/>
    </location>
</feature>
<dbReference type="InterPro" id="IPR011042">
    <property type="entry name" value="6-blade_b-propeller_TolB-like"/>
</dbReference>
<dbReference type="Gene3D" id="1.25.10.10">
    <property type="entry name" value="Leucine-rich Repeat Variant"/>
    <property type="match status" value="1"/>
</dbReference>
<dbReference type="SUPFAM" id="SSF48371">
    <property type="entry name" value="ARM repeat"/>
    <property type="match status" value="1"/>
</dbReference>
<keyword evidence="1 4" id="KW-0349">Heme</keyword>
<dbReference type="Pfam" id="PF00754">
    <property type="entry name" value="F5_F8_type_C"/>
    <property type="match status" value="1"/>
</dbReference>
<dbReference type="SUPFAM" id="SSF50952">
    <property type="entry name" value="Soluble quinoprotein glucose dehydrogenase"/>
    <property type="match status" value="1"/>
</dbReference>
<dbReference type="PROSITE" id="PS51007">
    <property type="entry name" value="CYTC"/>
    <property type="match status" value="1"/>
</dbReference>
<evidence type="ECO:0000256" key="6">
    <source>
        <dbReference type="SAM" id="SignalP"/>
    </source>
</evidence>
<dbReference type="GO" id="GO:0009055">
    <property type="term" value="F:electron transfer activity"/>
    <property type="evidence" value="ECO:0007669"/>
    <property type="project" value="InterPro"/>
</dbReference>
<dbReference type="eggNOG" id="COG3828">
    <property type="taxonomic scope" value="Bacteria"/>
</dbReference>
<dbReference type="Gene3D" id="2.120.10.30">
    <property type="entry name" value="TolB, C-terminal domain"/>
    <property type="match status" value="1"/>
</dbReference>
<evidence type="ECO:0000259" key="7">
    <source>
        <dbReference type="PROSITE" id="PS50022"/>
    </source>
</evidence>
<dbReference type="STRING" id="756272.Plabr_4796"/>
<dbReference type="SUPFAM" id="SSF46626">
    <property type="entry name" value="Cytochrome c"/>
    <property type="match status" value="1"/>
</dbReference>
<dbReference type="InterPro" id="IPR029010">
    <property type="entry name" value="ThuA-like"/>
</dbReference>
<dbReference type="Proteomes" id="UP000006860">
    <property type="component" value="Chromosome"/>
</dbReference>
<dbReference type="InterPro" id="IPR013427">
    <property type="entry name" value="Haem-bd_dom_put"/>
</dbReference>
<dbReference type="NCBIfam" id="TIGR02603">
    <property type="entry name" value="CxxCH_TIGR02603"/>
    <property type="match status" value="1"/>
</dbReference>
<dbReference type="Gene3D" id="1.10.760.10">
    <property type="entry name" value="Cytochrome c-like domain"/>
    <property type="match status" value="1"/>
</dbReference>
<evidence type="ECO:0000313" key="9">
    <source>
        <dbReference type="EMBL" id="ADY62367.1"/>
    </source>
</evidence>
<sequence>MTYTVRLFCLSLLGLLSGLASHVLAADDAEPKANERPLKALLVTGGCCHDYARQKLILTQGVNARIDVDWTVVHQGGSTTDTKIPLYEDENWADGFDVIVHNECFAKVTDPEWVDRVLKPHRDGTPAVLIHCAMHCYRTGDDRWFEFCGIQSPGHGPKYAFVVENLEPTHPIMNGFGETWTTPMGELYHSIRVFDTATPLGHAKRKSDEEPQVCVWTNQYHKARVFATTIGHHNETMAAPHYLDMIARGINWATGRESQVIRQTDEKTNVKILELINAPLDGSKAKEEAKTSDACCGAGNLTFGQKTSASTEEANKNNMASHAVDGDLKTRWCAANPNSGNWWQVNLGSPTEVASFRILWEGNAAYKYTVEGSVDGETWQQLAAKKKNKKKSRYNEHKVKPTEVQYLKVTYLGSDTGAWGSIREFEAFPGELPELPAALKEDDGQGAEASVADVKAPAEFEVTMFGEPPTVNYPVCLSCAPNGDVYVGVDEMGSLGKEAGRGKILRCRDRDGDGRAEDVVEFAKIDHPRGLIYDNGKLWVLSPPQLVLFHDDDLDGVADRKEVLIEGISTEYVGIRGADHTTNGIRMGIDGWIYIAVGDYGVTAAKGTDGRVLNRRGGGIIRVRPDGTDMEFFAWGLRNILDVCIDPYMNVFTRDNTNDGGGWDVRVSHIMQGAEYGYPSWYANFGDEIMPPLADYGGGSGCGGMYLHDARWPELYGNTLYTCDWGRSQVYRHNLPETGATFEPHQEVFLDIPRPTDMDVDASGLMYVSSWKGGKFAYGGPNVGFVAQLRPKNFLPKPFPELSSLSVDELVDLLAAPSEAQRLPASRELLRRSQEQDVAAALLKLIRNNDAPLYGRVAAIFTYKQALGAAANSELIALANDNLLREFALKALTDRTAEMNGLSADVFVAALSDSDPRVQAQALMSLARLGDKTVAEQILPLSVWQPEHHSDMNNFHKQADPSRVVPHLAVRALVALDAWEVCLDGLDGPHRPGALWALKYMHRPETVAELSRRLAAADELPTQMELFSLLARLHDKEGPYEEGWWGTRPDHSGPYFSAVKWEESKAAAAALTDFYKRAPEKTRKHLDHQLARHKVTLPEVPTAGKVQPPEMASDEPVEVPKFDPNNKHQIGNLKYERVLNLAMNPGPDGSVSRGAILFGQQACNACHTYAPGQQPKGPHLVDIGKRYKREELIESILKPSEKIAQGFDTYIFVTDDGKQHIGFVASQSAETTIIRKNDGQPVELLNEAIEVQVKQEQSMMPAGLVNNLTAEQLADLLDYLESLRTDGAK</sequence>
<dbReference type="InterPro" id="IPR055557">
    <property type="entry name" value="DUF7133"/>
</dbReference>
<dbReference type="InterPro" id="IPR000421">
    <property type="entry name" value="FA58C"/>
</dbReference>
<dbReference type="InterPro" id="IPR029062">
    <property type="entry name" value="Class_I_gatase-like"/>
</dbReference>
<dbReference type="GO" id="GO:0020037">
    <property type="term" value="F:heme binding"/>
    <property type="evidence" value="ECO:0007669"/>
    <property type="project" value="InterPro"/>
</dbReference>
<dbReference type="SUPFAM" id="SSF49785">
    <property type="entry name" value="Galactose-binding domain-like"/>
    <property type="match status" value="1"/>
</dbReference>
<keyword evidence="3 4" id="KW-0408">Iron</keyword>
<evidence type="ECO:0000313" key="10">
    <source>
        <dbReference type="Proteomes" id="UP000006860"/>
    </source>
</evidence>
<dbReference type="InterPro" id="IPR011041">
    <property type="entry name" value="Quinoprot_gluc/sorb_DH_b-prop"/>
</dbReference>
<protein>
    <submittedName>
        <fullName evidence="9">Heme-binding protein</fullName>
    </submittedName>
</protein>
<dbReference type="KEGG" id="pbs:Plabr_4796"/>
<dbReference type="eggNOG" id="COG1413">
    <property type="taxonomic scope" value="Bacteria"/>
</dbReference>
<name>F0SRB6_RUBBR</name>
<dbReference type="eggNOG" id="COG2133">
    <property type="taxonomic scope" value="Bacteria"/>
</dbReference>
<gene>
    <name evidence="9" type="ordered locus">Plabr_4796</name>
</gene>
<organism evidence="9 10">
    <name type="scientific">Rubinisphaera brasiliensis (strain ATCC 49424 / DSM 5305 / JCM 21570 / IAM 15109 / NBRC 103401 / IFAM 1448)</name>
    <name type="common">Planctomyces brasiliensis</name>
    <dbReference type="NCBI Taxonomy" id="756272"/>
    <lineage>
        <taxon>Bacteria</taxon>
        <taxon>Pseudomonadati</taxon>
        <taxon>Planctomycetota</taxon>
        <taxon>Planctomycetia</taxon>
        <taxon>Planctomycetales</taxon>
        <taxon>Planctomycetaceae</taxon>
        <taxon>Rubinisphaera</taxon>
    </lineage>
</organism>
<evidence type="ECO:0000256" key="3">
    <source>
        <dbReference type="ARBA" id="ARBA00023004"/>
    </source>
</evidence>
<feature type="domain" description="Cytochrome c" evidence="8">
    <location>
        <begin position="1149"/>
        <end position="1284"/>
    </location>
</feature>
<dbReference type="PANTHER" id="PTHR33546">
    <property type="entry name" value="LARGE, MULTIFUNCTIONAL SECRETED PROTEIN-RELATED"/>
    <property type="match status" value="1"/>
</dbReference>
<dbReference type="InterPro" id="IPR036909">
    <property type="entry name" value="Cyt_c-like_dom_sf"/>
</dbReference>
<dbReference type="EMBL" id="CP002546">
    <property type="protein sequence ID" value="ADY62367.1"/>
    <property type="molecule type" value="Genomic_DNA"/>
</dbReference>
<dbReference type="HOGENOM" id="CLU_262379_0_0_0"/>
<keyword evidence="2 4" id="KW-0479">Metal-binding</keyword>
<evidence type="ECO:0000256" key="2">
    <source>
        <dbReference type="ARBA" id="ARBA00022723"/>
    </source>
</evidence>
<dbReference type="InterPro" id="IPR011989">
    <property type="entry name" value="ARM-like"/>
</dbReference>